<keyword evidence="2" id="KW-1185">Reference proteome</keyword>
<name>A0A1T1HGE4_OCELI</name>
<evidence type="ECO:0008006" key="3">
    <source>
        <dbReference type="Google" id="ProtNLM"/>
    </source>
</evidence>
<dbReference type="Pfam" id="PF01986">
    <property type="entry name" value="DUF123"/>
    <property type="match status" value="1"/>
</dbReference>
<dbReference type="PANTHER" id="PTHR37460">
    <property type="entry name" value="ENDONUCLEASE III"/>
    <property type="match status" value="1"/>
</dbReference>
<organism evidence="1 2">
    <name type="scientific">Oceanospirillum linum</name>
    <dbReference type="NCBI Taxonomy" id="966"/>
    <lineage>
        <taxon>Bacteria</taxon>
        <taxon>Pseudomonadati</taxon>
        <taxon>Pseudomonadota</taxon>
        <taxon>Gammaproteobacteria</taxon>
        <taxon>Oceanospirillales</taxon>
        <taxon>Oceanospirillaceae</taxon>
        <taxon>Oceanospirillum</taxon>
    </lineage>
</organism>
<dbReference type="STRING" id="966.BTA35_0200995"/>
<reference evidence="1" key="1">
    <citation type="submission" date="2017-02" db="EMBL/GenBank/DDBJ databases">
        <title>Draft Genome Sequence of the Salt Water Bacterium Oceanospirillum linum ATCC 11336.</title>
        <authorList>
            <person name="Trachtenberg A.M."/>
            <person name="Carney J.G."/>
            <person name="Linnane J.D."/>
            <person name="Rheaume B.A."/>
            <person name="Pitts N.L."/>
            <person name="Mykles D.L."/>
            <person name="Maclea K.S."/>
        </authorList>
    </citation>
    <scope>NUCLEOTIDE SEQUENCE [LARGE SCALE GENOMIC DNA]</scope>
    <source>
        <strain evidence="1">ATCC 11336</strain>
    </source>
</reference>
<gene>
    <name evidence="1" type="ORF">BTA35_0200995</name>
</gene>
<accession>A0A1T1HGE4</accession>
<evidence type="ECO:0000313" key="1">
    <source>
        <dbReference type="EMBL" id="OOV88885.1"/>
    </source>
</evidence>
<dbReference type="CDD" id="cd10441">
    <property type="entry name" value="GIY-YIG_COG1833"/>
    <property type="match status" value="1"/>
</dbReference>
<proteinExistence type="predicted"/>
<sequence length="142" mass="16456">MKHAKTIRVGKLTETKFSPGFYAYVGSAFGPGGLHARLRHHLSISERCHWHLDYIRPEMEFLCLWMTEDKEPREHDWASVLQDLPTAEIPVKDLGATDCQCQAHFFRFDQLPTLCEFRKQLRLRGILNAGVDEVSRYQLQVA</sequence>
<dbReference type="Proteomes" id="UP000190064">
    <property type="component" value="Unassembled WGS sequence"/>
</dbReference>
<comment type="caution">
    <text evidence="1">The sequence shown here is derived from an EMBL/GenBank/DDBJ whole genome shotgun (WGS) entry which is preliminary data.</text>
</comment>
<evidence type="ECO:0000313" key="2">
    <source>
        <dbReference type="Proteomes" id="UP000190064"/>
    </source>
</evidence>
<dbReference type="InterPro" id="IPR002837">
    <property type="entry name" value="DUF123"/>
</dbReference>
<dbReference type="PANTHER" id="PTHR37460:SF1">
    <property type="entry name" value="ENDONUCLEASE III"/>
    <property type="match status" value="1"/>
</dbReference>
<dbReference type="EMBL" id="MTSD02000001">
    <property type="protein sequence ID" value="OOV88885.1"/>
    <property type="molecule type" value="Genomic_DNA"/>
</dbReference>
<dbReference type="AlphaFoldDB" id="A0A1T1HGE4"/>
<protein>
    <recommendedName>
        <fullName evidence="3">GIY-YIG domain-containing protein</fullName>
    </recommendedName>
</protein>